<dbReference type="PANTHER" id="PTHR12001">
    <property type="entry name" value="GERANYLGERANYL PYROPHOSPHATE SYNTHASE"/>
    <property type="match status" value="1"/>
</dbReference>
<accession>A0A927GW55</accession>
<evidence type="ECO:0000313" key="13">
    <source>
        <dbReference type="EMBL" id="MBD2859366.1"/>
    </source>
</evidence>
<dbReference type="GO" id="GO:0008299">
    <property type="term" value="P:isoprenoid biosynthetic process"/>
    <property type="evidence" value="ECO:0007669"/>
    <property type="project" value="InterPro"/>
</dbReference>
<dbReference type="FunFam" id="1.10.600.10:FF:000002">
    <property type="entry name" value="Octaprenyl diphosphate synthase"/>
    <property type="match status" value="1"/>
</dbReference>
<reference evidence="13" key="1">
    <citation type="submission" date="2020-09" db="EMBL/GenBank/DDBJ databases">
        <authorList>
            <person name="Yoon J.-W."/>
        </authorList>
    </citation>
    <scope>NUCLEOTIDE SEQUENCE</scope>
    <source>
        <strain evidence="13">KMU-158</strain>
    </source>
</reference>
<comment type="similarity">
    <text evidence="2 12">Belongs to the FPP/GGPP synthase family.</text>
</comment>
<dbReference type="CDD" id="cd00685">
    <property type="entry name" value="Trans_IPPS_HT"/>
    <property type="match status" value="1"/>
</dbReference>
<dbReference type="InterPro" id="IPR008949">
    <property type="entry name" value="Isoprenoid_synthase_dom_sf"/>
</dbReference>
<evidence type="ECO:0000256" key="3">
    <source>
        <dbReference type="ARBA" id="ARBA00022679"/>
    </source>
</evidence>
<dbReference type="EC" id="2.5.1.90" evidence="8"/>
<comment type="function">
    <text evidence="7">Supplies octaprenyl diphosphate, the precursor for the side chain of the isoprenoid quinones ubiquinone and menaquinone.</text>
</comment>
<evidence type="ECO:0000256" key="12">
    <source>
        <dbReference type="RuleBase" id="RU004466"/>
    </source>
</evidence>
<dbReference type="Proteomes" id="UP000610558">
    <property type="component" value="Unassembled WGS sequence"/>
</dbReference>
<keyword evidence="4" id="KW-0479">Metal-binding</keyword>
<evidence type="ECO:0000256" key="6">
    <source>
        <dbReference type="ARBA" id="ARBA00051506"/>
    </source>
</evidence>
<dbReference type="PROSITE" id="PS00444">
    <property type="entry name" value="POLYPRENYL_SYNTHASE_2"/>
    <property type="match status" value="1"/>
</dbReference>
<gene>
    <name evidence="13" type="ORF">IB286_10155</name>
</gene>
<evidence type="ECO:0000256" key="10">
    <source>
        <dbReference type="ARBA" id="ARBA00079637"/>
    </source>
</evidence>
<comment type="cofactor">
    <cofactor evidence="1">
        <name>Mg(2+)</name>
        <dbReference type="ChEBI" id="CHEBI:18420"/>
    </cofactor>
</comment>
<keyword evidence="14" id="KW-1185">Reference proteome</keyword>
<organism evidence="13 14">
    <name type="scientific">Spongiibacter pelagi</name>
    <dbReference type="NCBI Taxonomy" id="2760804"/>
    <lineage>
        <taxon>Bacteria</taxon>
        <taxon>Pseudomonadati</taxon>
        <taxon>Pseudomonadota</taxon>
        <taxon>Gammaproteobacteria</taxon>
        <taxon>Cellvibrionales</taxon>
        <taxon>Spongiibacteraceae</taxon>
        <taxon>Spongiibacter</taxon>
    </lineage>
</organism>
<comment type="caution">
    <text evidence="13">The sequence shown here is derived from an EMBL/GenBank/DDBJ whole genome shotgun (WGS) entry which is preliminary data.</text>
</comment>
<evidence type="ECO:0000256" key="4">
    <source>
        <dbReference type="ARBA" id="ARBA00022723"/>
    </source>
</evidence>
<dbReference type="PANTHER" id="PTHR12001:SF69">
    <property type="entry name" value="ALL TRANS-POLYPRENYL-DIPHOSPHATE SYNTHASE PDSS1"/>
    <property type="match status" value="1"/>
</dbReference>
<dbReference type="InterPro" id="IPR000092">
    <property type="entry name" value="Polyprenyl_synt"/>
</dbReference>
<proteinExistence type="inferred from homology"/>
<evidence type="ECO:0000256" key="5">
    <source>
        <dbReference type="ARBA" id="ARBA00022842"/>
    </source>
</evidence>
<dbReference type="RefSeq" id="WP_190765149.1">
    <property type="nucleotide sequence ID" value="NZ_JACXLD010000005.1"/>
</dbReference>
<dbReference type="PROSITE" id="PS00723">
    <property type="entry name" value="POLYPRENYL_SYNTHASE_1"/>
    <property type="match status" value="1"/>
</dbReference>
<protein>
    <recommendedName>
        <fullName evidence="9">Octaprenyl diphosphate synthase</fullName>
        <ecNumber evidence="8">2.5.1.90</ecNumber>
    </recommendedName>
    <alternativeName>
        <fullName evidence="11">All-trans-octaprenyl-diphosphate synthase</fullName>
    </alternativeName>
    <alternativeName>
        <fullName evidence="10">Octaprenyl pyrophosphate synthase</fullName>
    </alternativeName>
</protein>
<evidence type="ECO:0000256" key="11">
    <source>
        <dbReference type="ARBA" id="ARBA00083124"/>
    </source>
</evidence>
<dbReference type="EMBL" id="JACXLD010000005">
    <property type="protein sequence ID" value="MBD2859366.1"/>
    <property type="molecule type" value="Genomic_DNA"/>
</dbReference>
<dbReference type="Pfam" id="PF00348">
    <property type="entry name" value="polyprenyl_synt"/>
    <property type="match status" value="1"/>
</dbReference>
<dbReference type="GO" id="GO:0106350">
    <property type="term" value="F:all-trans-octaprenyl-diphosphate synthase activity"/>
    <property type="evidence" value="ECO:0007669"/>
    <property type="project" value="UniProtKB-EC"/>
</dbReference>
<evidence type="ECO:0000256" key="1">
    <source>
        <dbReference type="ARBA" id="ARBA00001946"/>
    </source>
</evidence>
<comment type="catalytic activity">
    <reaction evidence="6">
        <text>5 isopentenyl diphosphate + (2E,6E)-farnesyl diphosphate = all-trans-octaprenyl diphosphate + 5 diphosphate</text>
        <dbReference type="Rhea" id="RHEA:27798"/>
        <dbReference type="ChEBI" id="CHEBI:33019"/>
        <dbReference type="ChEBI" id="CHEBI:57711"/>
        <dbReference type="ChEBI" id="CHEBI:128769"/>
        <dbReference type="ChEBI" id="CHEBI:175763"/>
        <dbReference type="EC" id="2.5.1.90"/>
    </reaction>
</comment>
<evidence type="ECO:0000256" key="2">
    <source>
        <dbReference type="ARBA" id="ARBA00006706"/>
    </source>
</evidence>
<keyword evidence="3 12" id="KW-0808">Transferase</keyword>
<evidence type="ECO:0000256" key="8">
    <source>
        <dbReference type="ARBA" id="ARBA00066511"/>
    </source>
</evidence>
<dbReference type="AlphaFoldDB" id="A0A927GW55"/>
<evidence type="ECO:0000313" key="14">
    <source>
        <dbReference type="Proteomes" id="UP000610558"/>
    </source>
</evidence>
<sequence>MQNIRRVVDSEFNAVNDFIIDQLHSRVALVENIGHYIIEAGGKRLRPLLALLSAQLIDDRCDQNHIKLAAVIEFIHTATLLHDDVVDISELRRGRPTANANWGNAPSVLVGDFLYSRAFQILVEIGNMPLMGLLSDTTNTIAEGEVLQLTRAGQAETDEQTYFDVIRSKTAVLFAAACAGSAILSNKLDAQQALYDYGMNLGIAFQLVDDILDYEGDPAETGKNIGDDLAEGKPTLPLIYVLQNGSEEEKAIIRQAISDKSAERLPEILDIVQRTGALDYCRQQAEQYSALAEQALAAMPENEAKTQMLRLCEIALGRKN</sequence>
<name>A0A927GW55_9GAMM</name>
<evidence type="ECO:0000256" key="9">
    <source>
        <dbReference type="ARBA" id="ARBA00072473"/>
    </source>
</evidence>
<dbReference type="SFLD" id="SFLDS00005">
    <property type="entry name" value="Isoprenoid_Synthase_Type_I"/>
    <property type="match status" value="1"/>
</dbReference>
<evidence type="ECO:0000256" key="7">
    <source>
        <dbReference type="ARBA" id="ARBA00055029"/>
    </source>
</evidence>
<dbReference type="GO" id="GO:0046872">
    <property type="term" value="F:metal ion binding"/>
    <property type="evidence" value="ECO:0007669"/>
    <property type="project" value="UniProtKB-KW"/>
</dbReference>
<dbReference type="SUPFAM" id="SSF48576">
    <property type="entry name" value="Terpenoid synthases"/>
    <property type="match status" value="1"/>
</dbReference>
<keyword evidence="5" id="KW-0460">Magnesium</keyword>
<dbReference type="Gene3D" id="1.10.600.10">
    <property type="entry name" value="Farnesyl Diphosphate Synthase"/>
    <property type="match status" value="1"/>
</dbReference>
<dbReference type="InterPro" id="IPR033749">
    <property type="entry name" value="Polyprenyl_synt_CS"/>
</dbReference>